<dbReference type="InterPro" id="IPR016181">
    <property type="entry name" value="Acyl_CoA_acyltransferase"/>
</dbReference>
<organism evidence="1 2">
    <name type="scientific">Cercophora samala</name>
    <dbReference type="NCBI Taxonomy" id="330535"/>
    <lineage>
        <taxon>Eukaryota</taxon>
        <taxon>Fungi</taxon>
        <taxon>Dikarya</taxon>
        <taxon>Ascomycota</taxon>
        <taxon>Pezizomycotina</taxon>
        <taxon>Sordariomycetes</taxon>
        <taxon>Sordariomycetidae</taxon>
        <taxon>Sordariales</taxon>
        <taxon>Lasiosphaeriaceae</taxon>
        <taxon>Cercophora</taxon>
    </lineage>
</organism>
<dbReference type="SUPFAM" id="SSF55729">
    <property type="entry name" value="Acyl-CoA N-acyltransferases (Nat)"/>
    <property type="match status" value="1"/>
</dbReference>
<evidence type="ECO:0000313" key="1">
    <source>
        <dbReference type="EMBL" id="KAK0664563.1"/>
    </source>
</evidence>
<keyword evidence="2" id="KW-1185">Reference proteome</keyword>
<dbReference type="Proteomes" id="UP001174997">
    <property type="component" value="Unassembled WGS sequence"/>
</dbReference>
<evidence type="ECO:0000313" key="2">
    <source>
        <dbReference type="Proteomes" id="UP001174997"/>
    </source>
</evidence>
<dbReference type="AlphaFoldDB" id="A0AA39Z6I4"/>
<gene>
    <name evidence="1" type="ORF">QBC41DRAFT_283784</name>
</gene>
<protein>
    <recommendedName>
        <fullName evidence="3">N-acetyltransferase domain-containing protein</fullName>
    </recommendedName>
</protein>
<comment type="caution">
    <text evidence="1">The sequence shown here is derived from an EMBL/GenBank/DDBJ whole genome shotgun (WGS) entry which is preliminary data.</text>
</comment>
<reference evidence="1" key="1">
    <citation type="submission" date="2023-06" db="EMBL/GenBank/DDBJ databases">
        <title>Genome-scale phylogeny and comparative genomics of the fungal order Sordariales.</title>
        <authorList>
            <consortium name="Lawrence Berkeley National Laboratory"/>
            <person name="Hensen N."/>
            <person name="Bonometti L."/>
            <person name="Westerberg I."/>
            <person name="Brannstrom I.O."/>
            <person name="Guillou S."/>
            <person name="Cros-Aarteil S."/>
            <person name="Calhoun S."/>
            <person name="Haridas S."/>
            <person name="Kuo A."/>
            <person name="Mondo S."/>
            <person name="Pangilinan J."/>
            <person name="Riley R."/>
            <person name="Labutti K."/>
            <person name="Andreopoulos B."/>
            <person name="Lipzen A."/>
            <person name="Chen C."/>
            <person name="Yanf M."/>
            <person name="Daum C."/>
            <person name="Ng V."/>
            <person name="Clum A."/>
            <person name="Steindorff A."/>
            <person name="Ohm R."/>
            <person name="Martin F."/>
            <person name="Silar P."/>
            <person name="Natvig D."/>
            <person name="Lalanne C."/>
            <person name="Gautier V."/>
            <person name="Ament-Velasquez S.L."/>
            <person name="Kruys A."/>
            <person name="Hutchinson M.I."/>
            <person name="Powell A.J."/>
            <person name="Barry K."/>
            <person name="Miller A.N."/>
            <person name="Grigoriev I.V."/>
            <person name="Debuchy R."/>
            <person name="Gladieux P."/>
            <person name="Thoren M.H."/>
            <person name="Johannesson H."/>
        </authorList>
    </citation>
    <scope>NUCLEOTIDE SEQUENCE</scope>
    <source>
        <strain evidence="1">CBS 307.81</strain>
    </source>
</reference>
<proteinExistence type="predicted"/>
<sequence>MAAQPSLGRLRLASPDDILRLGIVCTAGFRCSEQFIWERTAHNQHPQSTITFFRHAVAEFIKNPEFIALVAVDAYNPDESSKTDAIIPVDNGWKPPAAGTPVVVGLGVWRLQPGSPRVGKYQNETAPYPNLPEYDYKDLDRKRSKAFEDLAVAAGNACFTGLSEMERLVVHPAYWGHGHGSTIAKWGVELADVDGVDQGVIATSMGARLFRQVGYEWITDVHVKGDEKNPEGVTFAALKHTAKARGNVSGSDMI</sequence>
<dbReference type="EMBL" id="JAULSY010000119">
    <property type="protein sequence ID" value="KAK0664563.1"/>
    <property type="molecule type" value="Genomic_DNA"/>
</dbReference>
<name>A0AA39Z6I4_9PEZI</name>
<accession>A0AA39Z6I4</accession>
<evidence type="ECO:0008006" key="3">
    <source>
        <dbReference type="Google" id="ProtNLM"/>
    </source>
</evidence>
<dbReference type="Gene3D" id="3.40.630.30">
    <property type="match status" value="1"/>
</dbReference>